<gene>
    <name evidence="4" type="ORF">DFR44_1289</name>
</gene>
<dbReference type="Proteomes" id="UP000294480">
    <property type="component" value="Unassembled WGS sequence"/>
</dbReference>
<evidence type="ECO:0000259" key="3">
    <source>
        <dbReference type="PROSITE" id="PS50056"/>
    </source>
</evidence>
<feature type="chain" id="PRO_5020641883" evidence="2">
    <location>
        <begin position="19"/>
        <end position="207"/>
    </location>
</feature>
<evidence type="ECO:0000313" key="4">
    <source>
        <dbReference type="EMBL" id="TDR29018.1"/>
    </source>
</evidence>
<dbReference type="Gene3D" id="3.90.190.10">
    <property type="entry name" value="Protein tyrosine phosphatase superfamily"/>
    <property type="match status" value="1"/>
</dbReference>
<organism evidence="4 5">
    <name type="scientific">Hydromonas duriensis</name>
    <dbReference type="NCBI Taxonomy" id="1527608"/>
    <lineage>
        <taxon>Bacteria</taxon>
        <taxon>Pseudomonadati</taxon>
        <taxon>Pseudomonadota</taxon>
        <taxon>Betaproteobacteria</taxon>
        <taxon>Burkholderiales</taxon>
        <taxon>Burkholderiaceae</taxon>
        <taxon>Hydromonas</taxon>
    </lineage>
</organism>
<dbReference type="OrthoDB" id="9814896at2"/>
<dbReference type="SUPFAM" id="SSF52799">
    <property type="entry name" value="(Phosphotyrosine protein) phosphatases II"/>
    <property type="match status" value="1"/>
</dbReference>
<evidence type="ECO:0000313" key="5">
    <source>
        <dbReference type="Proteomes" id="UP000294480"/>
    </source>
</evidence>
<reference evidence="4 5" key="1">
    <citation type="submission" date="2019-03" db="EMBL/GenBank/DDBJ databases">
        <title>Genomic Encyclopedia of Type Strains, Phase IV (KMG-IV): sequencing the most valuable type-strain genomes for metagenomic binning, comparative biology and taxonomic classification.</title>
        <authorList>
            <person name="Goeker M."/>
        </authorList>
    </citation>
    <scope>NUCLEOTIDE SEQUENCE [LARGE SCALE GENOMIC DNA]</scope>
    <source>
        <strain evidence="4 5">DSM 102852</strain>
    </source>
</reference>
<dbReference type="RefSeq" id="WP_133621397.1">
    <property type="nucleotide sequence ID" value="NZ_SNZE01000028.1"/>
</dbReference>
<dbReference type="PROSITE" id="PS50056">
    <property type="entry name" value="TYR_PHOSPHATASE_2"/>
    <property type="match status" value="1"/>
</dbReference>
<dbReference type="Pfam" id="PF03162">
    <property type="entry name" value="Y_phosphatase2"/>
    <property type="match status" value="1"/>
</dbReference>
<feature type="signal peptide" evidence="2">
    <location>
        <begin position="1"/>
        <end position="18"/>
    </location>
</feature>
<feature type="domain" description="Tyrosine specific protein phosphatases" evidence="3">
    <location>
        <begin position="113"/>
        <end position="164"/>
    </location>
</feature>
<evidence type="ECO:0000256" key="2">
    <source>
        <dbReference type="SAM" id="SignalP"/>
    </source>
</evidence>
<dbReference type="PANTHER" id="PTHR31126:SF72">
    <property type="entry name" value="DUAL SPECIFICITY PROTEIN PHOSPHATASE TPBA"/>
    <property type="match status" value="1"/>
</dbReference>
<protein>
    <submittedName>
        <fullName evidence="4">Protein tyrosine/serine phosphatase</fullName>
    </submittedName>
</protein>
<accession>A0A4R6Y6X0</accession>
<dbReference type="InterPro" id="IPR000387">
    <property type="entry name" value="Tyr_Pase_dom"/>
</dbReference>
<proteinExistence type="inferred from homology"/>
<dbReference type="PANTHER" id="PTHR31126">
    <property type="entry name" value="TYROSINE-PROTEIN PHOSPHATASE"/>
    <property type="match status" value="1"/>
</dbReference>
<name>A0A4R6Y6X0_9BURK</name>
<dbReference type="PROSITE" id="PS00383">
    <property type="entry name" value="TYR_PHOSPHATASE_1"/>
    <property type="match status" value="1"/>
</dbReference>
<sequence length="207" mass="23589">MYKKLASFILAFALTACVQTGLPPEQRPQTWAQPVNALGIPNLHEITPHLFRSAQPDFEGLVVLNNMKKLSSQPEAIRTVLSLRSMHSDEDIYPSRNVHYVSVPMDTWAIKEQDVIQALRIINTPQMQPVLLHCQHGADRTGLISALYRVLYQGWTKEEAIREMTLGSFGFHGMWQNLIDYINNVNVSELRHKVDGMGEYPEPAFKY</sequence>
<dbReference type="PROSITE" id="PS51257">
    <property type="entry name" value="PROKAR_LIPOPROTEIN"/>
    <property type="match status" value="1"/>
</dbReference>
<comment type="caution">
    <text evidence="4">The sequence shown here is derived from an EMBL/GenBank/DDBJ whole genome shotgun (WGS) entry which is preliminary data.</text>
</comment>
<dbReference type="EMBL" id="SNZE01000028">
    <property type="protein sequence ID" value="TDR29018.1"/>
    <property type="molecule type" value="Genomic_DNA"/>
</dbReference>
<dbReference type="GO" id="GO:0016791">
    <property type="term" value="F:phosphatase activity"/>
    <property type="evidence" value="ECO:0007669"/>
    <property type="project" value="TreeGrafter"/>
</dbReference>
<comment type="similarity">
    <text evidence="1">Belongs to the protein-tyrosine phosphatase family.</text>
</comment>
<evidence type="ECO:0000256" key="1">
    <source>
        <dbReference type="ARBA" id="ARBA00009580"/>
    </source>
</evidence>
<dbReference type="AlphaFoldDB" id="A0A4R6Y6X0"/>
<dbReference type="InterPro" id="IPR004861">
    <property type="entry name" value="Siw14-like"/>
</dbReference>
<keyword evidence="2" id="KW-0732">Signal</keyword>
<dbReference type="InterPro" id="IPR029021">
    <property type="entry name" value="Prot-tyrosine_phosphatase-like"/>
</dbReference>
<keyword evidence="5" id="KW-1185">Reference proteome</keyword>
<dbReference type="InterPro" id="IPR016130">
    <property type="entry name" value="Tyr_Pase_AS"/>
</dbReference>